<name>A0A915U023_9BACT</name>
<dbReference type="KEGG" id="ddu:GF1_13040"/>
<sequence>MGNQAESNRPCPDGKVRGADGKCVMPEVSFSTFILSLNTSALFHMGELPHPETGEKAVDLELARHSIDTLRMLQDKTRGNLEEDEKELLDNILYELKLRYVKIAGD</sequence>
<organism evidence="1 2">
    <name type="scientific">Desulfolithobacter dissulfuricans</name>
    <dbReference type="NCBI Taxonomy" id="2795293"/>
    <lineage>
        <taxon>Bacteria</taxon>
        <taxon>Pseudomonadati</taxon>
        <taxon>Thermodesulfobacteriota</taxon>
        <taxon>Desulfobulbia</taxon>
        <taxon>Desulfobulbales</taxon>
        <taxon>Desulfobulbaceae</taxon>
        <taxon>Desulfolithobacter</taxon>
    </lineage>
</organism>
<evidence type="ECO:0008006" key="3">
    <source>
        <dbReference type="Google" id="ProtNLM"/>
    </source>
</evidence>
<keyword evidence="2" id="KW-1185">Reference proteome</keyword>
<accession>A0A915U023</accession>
<dbReference type="InterPro" id="IPR014995">
    <property type="entry name" value="DUF1844"/>
</dbReference>
<proteinExistence type="predicted"/>
<gene>
    <name evidence="1" type="ORF">GF1_13040</name>
</gene>
<dbReference type="EMBL" id="AP024233">
    <property type="protein sequence ID" value="BCO08928.1"/>
    <property type="molecule type" value="Genomic_DNA"/>
</dbReference>
<dbReference type="RefSeq" id="WP_267928811.1">
    <property type="nucleotide sequence ID" value="NZ_AP024233.1"/>
</dbReference>
<evidence type="ECO:0000313" key="1">
    <source>
        <dbReference type="EMBL" id="BCO08928.1"/>
    </source>
</evidence>
<protein>
    <recommendedName>
        <fullName evidence="3">DUF1844 domain-containing protein</fullName>
    </recommendedName>
</protein>
<dbReference type="Proteomes" id="UP001063350">
    <property type="component" value="Chromosome"/>
</dbReference>
<reference evidence="1" key="1">
    <citation type="submission" date="2020-12" db="EMBL/GenBank/DDBJ databases">
        <title>Desulfobium dissulfuricans gen. nov., sp. nov., a novel mesophilic, sulfate-reducing bacterium isolated from a deep-sea hydrothermal vent.</title>
        <authorList>
            <person name="Hashimoto Y."/>
            <person name="Tame A."/>
            <person name="Sawayama S."/>
            <person name="Miyazaki J."/>
            <person name="Takai K."/>
            <person name="Nakagawa S."/>
        </authorList>
    </citation>
    <scope>NUCLEOTIDE SEQUENCE</scope>
    <source>
        <strain evidence="1">GF1</strain>
    </source>
</reference>
<dbReference type="AlphaFoldDB" id="A0A915U023"/>
<dbReference type="Pfam" id="PF08899">
    <property type="entry name" value="DUF1844"/>
    <property type="match status" value="1"/>
</dbReference>
<evidence type="ECO:0000313" key="2">
    <source>
        <dbReference type="Proteomes" id="UP001063350"/>
    </source>
</evidence>